<organism evidence="4 5">
    <name type="scientific">Desulfolithobacter dissulfuricans</name>
    <dbReference type="NCBI Taxonomy" id="2795293"/>
    <lineage>
        <taxon>Bacteria</taxon>
        <taxon>Pseudomonadati</taxon>
        <taxon>Thermodesulfobacteriota</taxon>
        <taxon>Desulfobulbia</taxon>
        <taxon>Desulfobulbales</taxon>
        <taxon>Desulfobulbaceae</taxon>
        <taxon>Desulfolithobacter</taxon>
    </lineage>
</organism>
<evidence type="ECO:0008006" key="6">
    <source>
        <dbReference type="Google" id="ProtNLM"/>
    </source>
</evidence>
<evidence type="ECO:0000313" key="4">
    <source>
        <dbReference type="EMBL" id="BCO10069.1"/>
    </source>
</evidence>
<dbReference type="KEGG" id="ddu:GF1_24450"/>
<dbReference type="InterPro" id="IPR049730">
    <property type="entry name" value="SNF2/RAD54-like_C"/>
</dbReference>
<dbReference type="GO" id="GO:0016787">
    <property type="term" value="F:hydrolase activity"/>
    <property type="evidence" value="ECO:0007669"/>
    <property type="project" value="UniProtKB-KW"/>
</dbReference>
<protein>
    <recommendedName>
        <fullName evidence="6">Helicase</fullName>
    </recommendedName>
</protein>
<dbReference type="GO" id="GO:0005524">
    <property type="term" value="F:ATP binding"/>
    <property type="evidence" value="ECO:0007669"/>
    <property type="project" value="InterPro"/>
</dbReference>
<evidence type="ECO:0000313" key="5">
    <source>
        <dbReference type="Proteomes" id="UP001063350"/>
    </source>
</evidence>
<dbReference type="SMART" id="SM00490">
    <property type="entry name" value="HELICc"/>
    <property type="match status" value="1"/>
</dbReference>
<dbReference type="SMART" id="SM00487">
    <property type="entry name" value="DEXDc"/>
    <property type="match status" value="1"/>
</dbReference>
<dbReference type="EMBL" id="AP024233">
    <property type="protein sequence ID" value="BCO10069.1"/>
    <property type="molecule type" value="Genomic_DNA"/>
</dbReference>
<dbReference type="AlphaFoldDB" id="A0A915XIQ1"/>
<name>A0A915XIQ1_9BACT</name>
<dbReference type="Gene3D" id="3.40.50.10810">
    <property type="entry name" value="Tandem AAA-ATPase domain"/>
    <property type="match status" value="1"/>
</dbReference>
<evidence type="ECO:0000259" key="3">
    <source>
        <dbReference type="PROSITE" id="PS51194"/>
    </source>
</evidence>
<dbReference type="PROSITE" id="PS51194">
    <property type="entry name" value="HELICASE_CTER"/>
    <property type="match status" value="1"/>
</dbReference>
<dbReference type="RefSeq" id="WP_326491633.1">
    <property type="nucleotide sequence ID" value="NZ_AP024233.1"/>
</dbReference>
<dbReference type="Gene3D" id="3.40.50.300">
    <property type="entry name" value="P-loop containing nucleotide triphosphate hydrolases"/>
    <property type="match status" value="1"/>
</dbReference>
<dbReference type="CDD" id="cd18012">
    <property type="entry name" value="DEXQc_arch_SWI2_SNF2"/>
    <property type="match status" value="1"/>
</dbReference>
<dbReference type="Proteomes" id="UP001063350">
    <property type="component" value="Chromosome"/>
</dbReference>
<dbReference type="SUPFAM" id="SSF52540">
    <property type="entry name" value="P-loop containing nucleoside triphosphate hydrolases"/>
    <property type="match status" value="2"/>
</dbReference>
<dbReference type="Pfam" id="PF00176">
    <property type="entry name" value="SNF2-rel_dom"/>
    <property type="match status" value="1"/>
</dbReference>
<keyword evidence="5" id="KW-1185">Reference proteome</keyword>
<dbReference type="InterPro" id="IPR000330">
    <property type="entry name" value="SNF2_N"/>
</dbReference>
<keyword evidence="1" id="KW-0378">Hydrolase</keyword>
<feature type="domain" description="Helicase C-terminal" evidence="3">
    <location>
        <begin position="590"/>
        <end position="740"/>
    </location>
</feature>
<dbReference type="InterPro" id="IPR027417">
    <property type="entry name" value="P-loop_NTPase"/>
</dbReference>
<evidence type="ECO:0000256" key="1">
    <source>
        <dbReference type="ARBA" id="ARBA00022801"/>
    </source>
</evidence>
<sequence>MAASGQVLDAIGNIASFMTVHSAIDVSVEGQDVTMVEADPTIHIHIIPYGSGFRLEMFVQPFGKGGLYLKPGVGVANLMAEVGGRRLQTRRNLKLEEEKAREIEESCPILDLAIDLEQENKREWHLLDPEECLQALLEIEEIRDRVVLEWPEGEKLAVRRRAGINQLNLNIRTSQQNWFALSGHLEVDQDEVIELKVLLEKVREAKSRFIPIGEGQFLALTQEFRKQLEELILFGDMESAEGEDEVHIHPLAAIALDDLTRQTCTTADEGWKKQLEAIQYAQDLVPEVPSTLQADLRDYQTEGFVWMVRLAHLGIGGCLADDMGLGKTLQALAVILYLAKEGPTLVVAPTSVCMNWEQEALRFAPTLNIRTLTGTDRKETIESLGKFDLLITSYTLLQQEVELLEQVDWQTIVLDEAQAIKNAATKRSKAAMRLKGRFRLITTGTPIENHLGELWNLFRFINPGLLGTYKQFNARFGIPIEKHHDREARRKLKKLIRPFMLRRIKSQVLDELPPRTEITLRVEMKPEEMQFYEAIRQQAIENIEGSAEKSGRHLQILAEIMRLRRACCNPRLVMPETDIPSTKLQVFAEVIEELLASRHKALVFSQFTGHLALIREFLDTRGIVYKYLDGTTPAKDRQRQVESFQAGEGDLFLISLKAGGLGLNLTAADYVIHMDPWWNPAVEDQAADRAHRIGQKRPVTVYRLVTAGTIEEKIVRLHQEKRDLANSLLEGADVSARISAEELLELIRSG</sequence>
<dbReference type="CDD" id="cd18793">
    <property type="entry name" value="SF2_C_SNF"/>
    <property type="match status" value="1"/>
</dbReference>
<feature type="domain" description="Helicase ATP-binding" evidence="2">
    <location>
        <begin position="308"/>
        <end position="464"/>
    </location>
</feature>
<dbReference type="InterPro" id="IPR001650">
    <property type="entry name" value="Helicase_C-like"/>
</dbReference>
<dbReference type="PROSITE" id="PS51192">
    <property type="entry name" value="HELICASE_ATP_BIND_1"/>
    <property type="match status" value="1"/>
</dbReference>
<dbReference type="PANTHER" id="PTHR10799">
    <property type="entry name" value="SNF2/RAD54 HELICASE FAMILY"/>
    <property type="match status" value="1"/>
</dbReference>
<dbReference type="Pfam" id="PF00271">
    <property type="entry name" value="Helicase_C"/>
    <property type="match status" value="1"/>
</dbReference>
<dbReference type="InterPro" id="IPR014001">
    <property type="entry name" value="Helicase_ATP-bd"/>
</dbReference>
<gene>
    <name evidence="4" type="ORF">GF1_24450</name>
</gene>
<accession>A0A915XIQ1</accession>
<dbReference type="InterPro" id="IPR038718">
    <property type="entry name" value="SNF2-like_sf"/>
</dbReference>
<proteinExistence type="predicted"/>
<reference evidence="4" key="1">
    <citation type="submission" date="2020-12" db="EMBL/GenBank/DDBJ databases">
        <title>Desulfobium dissulfuricans gen. nov., sp. nov., a novel mesophilic, sulfate-reducing bacterium isolated from a deep-sea hydrothermal vent.</title>
        <authorList>
            <person name="Hashimoto Y."/>
            <person name="Tame A."/>
            <person name="Sawayama S."/>
            <person name="Miyazaki J."/>
            <person name="Takai K."/>
            <person name="Nakagawa S."/>
        </authorList>
    </citation>
    <scope>NUCLEOTIDE SEQUENCE</scope>
    <source>
        <strain evidence="4">GF1</strain>
    </source>
</reference>
<evidence type="ECO:0000259" key="2">
    <source>
        <dbReference type="PROSITE" id="PS51192"/>
    </source>
</evidence>